<dbReference type="Proteomes" id="UP001597349">
    <property type="component" value="Unassembled WGS sequence"/>
</dbReference>
<organism evidence="1 2">
    <name type="scientific">Mesorhizobium calcicola</name>
    <dbReference type="NCBI Taxonomy" id="1300310"/>
    <lineage>
        <taxon>Bacteria</taxon>
        <taxon>Pseudomonadati</taxon>
        <taxon>Pseudomonadota</taxon>
        <taxon>Alphaproteobacteria</taxon>
        <taxon>Hyphomicrobiales</taxon>
        <taxon>Phyllobacteriaceae</taxon>
        <taxon>Mesorhizobium</taxon>
    </lineage>
</organism>
<name>A0ABW4WJ92_9HYPH</name>
<reference evidence="2" key="1">
    <citation type="journal article" date="2019" name="Int. J. Syst. Evol. Microbiol.">
        <title>The Global Catalogue of Microorganisms (GCM) 10K type strain sequencing project: providing services to taxonomists for standard genome sequencing and annotation.</title>
        <authorList>
            <consortium name="The Broad Institute Genomics Platform"/>
            <consortium name="The Broad Institute Genome Sequencing Center for Infectious Disease"/>
            <person name="Wu L."/>
            <person name="Ma J."/>
        </authorList>
    </citation>
    <scope>NUCLEOTIDE SEQUENCE [LARGE SCALE GENOMIC DNA]</scope>
    <source>
        <strain evidence="2">CGMCC 1.16226</strain>
    </source>
</reference>
<proteinExistence type="predicted"/>
<keyword evidence="2" id="KW-1185">Reference proteome</keyword>
<protein>
    <submittedName>
        <fullName evidence="1">Uncharacterized protein</fullName>
    </submittedName>
</protein>
<gene>
    <name evidence="1" type="ORF">ACFSQT_21495</name>
</gene>
<dbReference type="RefSeq" id="WP_379021857.1">
    <property type="nucleotide sequence ID" value="NZ_JBHUGY010000031.1"/>
</dbReference>
<accession>A0ABW4WJ92</accession>
<evidence type="ECO:0000313" key="1">
    <source>
        <dbReference type="EMBL" id="MFD2055542.1"/>
    </source>
</evidence>
<dbReference type="EMBL" id="JBHUGY010000031">
    <property type="protein sequence ID" value="MFD2055542.1"/>
    <property type="molecule type" value="Genomic_DNA"/>
</dbReference>
<evidence type="ECO:0000313" key="2">
    <source>
        <dbReference type="Proteomes" id="UP001597349"/>
    </source>
</evidence>
<comment type="caution">
    <text evidence="1">The sequence shown here is derived from an EMBL/GenBank/DDBJ whole genome shotgun (WGS) entry which is preliminary data.</text>
</comment>
<sequence>MPEKTLANRLVTTKPVYVNCGHPMCGKSTKLDIAALIDGLGPDHGSMHQDLVGVFGCAKCEVTGRDRRAPFFTLIPDCEGLQRERNRGWKPTFEKR</sequence>